<keyword evidence="1" id="KW-1133">Transmembrane helix</keyword>
<dbReference type="SUPFAM" id="SSF50475">
    <property type="entry name" value="FMN-binding split barrel"/>
    <property type="match status" value="1"/>
</dbReference>
<keyword evidence="1" id="KW-0812">Transmembrane</keyword>
<gene>
    <name evidence="3" type="ORF">K7432_002832</name>
</gene>
<proteinExistence type="predicted"/>
<protein>
    <recommendedName>
        <fullName evidence="2">DUF2470 domain-containing protein</fullName>
    </recommendedName>
</protein>
<feature type="transmembrane region" description="Helical" evidence="1">
    <location>
        <begin position="166"/>
        <end position="189"/>
    </location>
</feature>
<dbReference type="InterPro" id="IPR037119">
    <property type="entry name" value="Haem_oxidase_HugZ-like_sf"/>
</dbReference>
<comment type="caution">
    <text evidence="3">The sequence shown here is derived from an EMBL/GenBank/DDBJ whole genome shotgun (WGS) entry which is preliminary data.</text>
</comment>
<organism evidence="3 4">
    <name type="scientific">Basidiobolus ranarum</name>
    <dbReference type="NCBI Taxonomy" id="34480"/>
    <lineage>
        <taxon>Eukaryota</taxon>
        <taxon>Fungi</taxon>
        <taxon>Fungi incertae sedis</taxon>
        <taxon>Zoopagomycota</taxon>
        <taxon>Entomophthoromycotina</taxon>
        <taxon>Basidiobolomycetes</taxon>
        <taxon>Basidiobolales</taxon>
        <taxon>Basidiobolaceae</taxon>
        <taxon>Basidiobolus</taxon>
    </lineage>
</organism>
<feature type="domain" description="DUF2470" evidence="2">
    <location>
        <begin position="21"/>
        <end position="93"/>
    </location>
</feature>
<evidence type="ECO:0000256" key="1">
    <source>
        <dbReference type="SAM" id="Phobius"/>
    </source>
</evidence>
<dbReference type="InterPro" id="IPR019595">
    <property type="entry name" value="DUF2470"/>
</dbReference>
<sequence length="228" mass="25213">MFRPVNLQNVPRQDAIANSSETIVAHMNEGHSEELLMYGKYFGECTKAVSATLVDIDQAGLTVVCLTEEDEEEEIRIAFRNPVPNKSSLKQALDDLTEEAAKGLGVPVPGRRGISKKELGSDEFFSLPDPTAGLLALLAVTSFTYLVLSSNPIWPLNFLKYFFGQGVLNALFALMILVHAGEAFVAWAICLTRPEYDNETVVKWVISTFIFGIGSLQKLFNQPKVKRN</sequence>
<accession>A0ABR2W760</accession>
<dbReference type="PANTHER" id="PTHR37783">
    <property type="entry name" value="MEMBRANE PROTEIN, PUTATIVE (AFU_ORTHOLOGUE AFUA_1G04315)-RELATED"/>
    <property type="match status" value="1"/>
</dbReference>
<dbReference type="InterPro" id="IPR028110">
    <property type="entry name" value="TMEM254"/>
</dbReference>
<dbReference type="Pfam" id="PF14934">
    <property type="entry name" value="TMEM254"/>
    <property type="match status" value="1"/>
</dbReference>
<dbReference type="Proteomes" id="UP001479436">
    <property type="component" value="Unassembled WGS sequence"/>
</dbReference>
<feature type="transmembrane region" description="Helical" evidence="1">
    <location>
        <begin position="132"/>
        <end position="154"/>
    </location>
</feature>
<evidence type="ECO:0000313" key="3">
    <source>
        <dbReference type="EMBL" id="KAK9722200.1"/>
    </source>
</evidence>
<evidence type="ECO:0000259" key="2">
    <source>
        <dbReference type="Pfam" id="PF10615"/>
    </source>
</evidence>
<feature type="transmembrane region" description="Helical" evidence="1">
    <location>
        <begin position="201"/>
        <end position="220"/>
    </location>
</feature>
<reference evidence="3 4" key="1">
    <citation type="submission" date="2023-04" db="EMBL/GenBank/DDBJ databases">
        <title>Genome of Basidiobolus ranarum AG-B5.</title>
        <authorList>
            <person name="Stajich J.E."/>
            <person name="Carter-House D."/>
            <person name="Gryganskyi A."/>
        </authorList>
    </citation>
    <scope>NUCLEOTIDE SEQUENCE [LARGE SCALE GENOMIC DNA]</scope>
    <source>
        <strain evidence="3 4">AG-B5</strain>
    </source>
</reference>
<evidence type="ECO:0000313" key="4">
    <source>
        <dbReference type="Proteomes" id="UP001479436"/>
    </source>
</evidence>
<dbReference type="Pfam" id="PF10615">
    <property type="entry name" value="DUF2470"/>
    <property type="match status" value="1"/>
</dbReference>
<dbReference type="EMBL" id="JASJQH010006955">
    <property type="protein sequence ID" value="KAK9722200.1"/>
    <property type="molecule type" value="Genomic_DNA"/>
</dbReference>
<name>A0ABR2W760_9FUNG</name>
<dbReference type="Gene3D" id="3.20.180.10">
    <property type="entry name" value="PNP-oxidase-like"/>
    <property type="match status" value="1"/>
</dbReference>
<dbReference type="PANTHER" id="PTHR37783:SF1">
    <property type="entry name" value="MEMBRANE PROTEIN, PUTATIVE (AFU_ORTHOLOGUE AFUA_1G04315)-RELATED"/>
    <property type="match status" value="1"/>
</dbReference>
<keyword evidence="4" id="KW-1185">Reference proteome</keyword>
<keyword evidence="1" id="KW-0472">Membrane</keyword>